<name>A0A0H2X390_CHLTA</name>
<dbReference type="EC" id="2.3.1.47" evidence="6"/>
<keyword evidence="3 6" id="KW-0808">Transferase</keyword>
<evidence type="ECO:0000256" key="2">
    <source>
        <dbReference type="ARBA" id="ARBA00010008"/>
    </source>
</evidence>
<evidence type="ECO:0000313" key="6">
    <source>
        <dbReference type="EMBL" id="AAX51057.1"/>
    </source>
</evidence>
<dbReference type="RefSeq" id="WP_010725340.1">
    <property type="nucleotide sequence ID" value="NC_007429.1"/>
</dbReference>
<protein>
    <submittedName>
        <fullName evidence="6">8-amino-7-oxononanoate synthase</fullName>
        <ecNumber evidence="6">2.3.1.47</ecNumber>
    </submittedName>
</protein>
<dbReference type="AlphaFoldDB" id="A0A0H2X390"/>
<dbReference type="InterPro" id="IPR004839">
    <property type="entry name" value="Aminotransferase_I/II_large"/>
</dbReference>
<evidence type="ECO:0000256" key="1">
    <source>
        <dbReference type="ARBA" id="ARBA00001933"/>
    </source>
</evidence>
<dbReference type="InterPro" id="IPR015421">
    <property type="entry name" value="PyrdxlP-dep_Trfase_major"/>
</dbReference>
<dbReference type="InterPro" id="IPR015424">
    <property type="entry name" value="PyrdxlP-dep_Trfase"/>
</dbReference>
<dbReference type="Gene3D" id="3.40.640.10">
    <property type="entry name" value="Type I PLP-dependent aspartate aminotransferase-like (Major domain)"/>
    <property type="match status" value="1"/>
</dbReference>
<evidence type="ECO:0000259" key="5">
    <source>
        <dbReference type="Pfam" id="PF00155"/>
    </source>
</evidence>
<dbReference type="KEGG" id="cta:CTA_0847"/>
<dbReference type="Gene3D" id="3.90.1150.10">
    <property type="entry name" value="Aspartate Aminotransferase, domain 1"/>
    <property type="match status" value="1"/>
</dbReference>
<organism evidence="6 7">
    <name type="scientific">Chlamydia trachomatis serovar A (strain ATCC VR-571B / DSM 19440 / HAR-13)</name>
    <dbReference type="NCBI Taxonomy" id="315277"/>
    <lineage>
        <taxon>Bacteria</taxon>
        <taxon>Pseudomonadati</taxon>
        <taxon>Chlamydiota</taxon>
        <taxon>Chlamydiia</taxon>
        <taxon>Chlamydiales</taxon>
        <taxon>Chlamydiaceae</taxon>
        <taxon>Chlamydia/Chlamydophila group</taxon>
        <taxon>Chlamydia</taxon>
    </lineage>
</organism>
<keyword evidence="6" id="KW-0012">Acyltransferase</keyword>
<dbReference type="SUPFAM" id="SSF53383">
    <property type="entry name" value="PLP-dependent transferases"/>
    <property type="match status" value="1"/>
</dbReference>
<evidence type="ECO:0000256" key="4">
    <source>
        <dbReference type="ARBA" id="ARBA00022898"/>
    </source>
</evidence>
<dbReference type="PANTHER" id="PTHR13693">
    <property type="entry name" value="CLASS II AMINOTRANSFERASE/8-AMINO-7-OXONONANOATE SYNTHASE"/>
    <property type="match status" value="1"/>
</dbReference>
<keyword evidence="4" id="KW-0663">Pyridoxal phosphate</keyword>
<dbReference type="HOGENOM" id="CLU_015846_11_2_0"/>
<dbReference type="EMBL" id="CP000051">
    <property type="protein sequence ID" value="AAX51057.1"/>
    <property type="molecule type" value="Genomic_DNA"/>
</dbReference>
<feature type="domain" description="Aminotransferase class I/classII large" evidence="5">
    <location>
        <begin position="7"/>
        <end position="342"/>
    </location>
</feature>
<dbReference type="NCBIfam" id="NF004608">
    <property type="entry name" value="PRK05937.1"/>
    <property type="match status" value="1"/>
</dbReference>
<comment type="similarity">
    <text evidence="2">Belongs to the class-II pyridoxal-phosphate-dependent aminotransferase family. BioF subfamily.</text>
</comment>
<dbReference type="InterPro" id="IPR015422">
    <property type="entry name" value="PyrdxlP-dep_Trfase_small"/>
</dbReference>
<reference evidence="6 7" key="1">
    <citation type="journal article" date="2005" name="Infect. Immun.">
        <title>Comparative genomic analysis of Chlamydia trachomatis oculotropic and genitotropic strains.</title>
        <authorList>
            <person name="Carlson J.H."/>
            <person name="Porcella S.F."/>
            <person name="McClarty G."/>
            <person name="Caldwell H.D."/>
        </authorList>
    </citation>
    <scope>NUCLEOTIDE SEQUENCE [LARGE SCALE GENOMIC DNA]</scope>
    <source>
        <strain evidence="7">ATCC VR-571B / DSM 19440 / HAR-13</strain>
    </source>
</reference>
<sequence>MKEALSIDFITNDFLGFSRSDSLVHAVEARYRLYCRDKPHAQLGYGGSRAILGSSSLLDGVEHQIAHFHGAPEALILPSGFVANTAICAHLSSVADYVLWDEQVHISVSYNLSVFLSGWHQSFRHNDLDHLESLLESCQQRGFQRVFILVCSVYSFKGSFALLEQIVALSHQYHAQLIVDEAHAVGLFGDAGKGFCASLGYENFYSVLVTFSKALGSAGAAWLSSRDRKQDLIKEPMVSLSTGIPPYLLVSIQVAYEFLSQEGELARTRLRRIRDYFAQKISWAAAGFVQPLSLPGISEQELYQKLVATGIRVGVACPPTGKVLRANLHAFNTEQEVDILVSLLATEQVTYQKNVVTGSTSTMQRTLEDNFAAANAS</sequence>
<dbReference type="PANTHER" id="PTHR13693:SF77">
    <property type="entry name" value="8-AMINO-7-OXONONANOATE SYNTHASE"/>
    <property type="match status" value="1"/>
</dbReference>
<dbReference type="Proteomes" id="UP000002532">
    <property type="component" value="Chromosome"/>
</dbReference>
<dbReference type="GO" id="GO:0008710">
    <property type="term" value="F:8-amino-7-oxononanoate synthase activity"/>
    <property type="evidence" value="ECO:0007669"/>
    <property type="project" value="UniProtKB-EC"/>
</dbReference>
<evidence type="ECO:0000313" key="7">
    <source>
        <dbReference type="Proteomes" id="UP000002532"/>
    </source>
</evidence>
<gene>
    <name evidence="6" type="primary">bioF</name>
    <name evidence="6" type="ordered locus">CTA_0847</name>
</gene>
<proteinExistence type="inferred from homology"/>
<dbReference type="InterPro" id="IPR050087">
    <property type="entry name" value="AON_synthase_class-II"/>
</dbReference>
<comment type="cofactor">
    <cofactor evidence="1">
        <name>pyridoxal 5'-phosphate</name>
        <dbReference type="ChEBI" id="CHEBI:597326"/>
    </cofactor>
</comment>
<dbReference type="GO" id="GO:0030170">
    <property type="term" value="F:pyridoxal phosphate binding"/>
    <property type="evidence" value="ECO:0007669"/>
    <property type="project" value="InterPro"/>
</dbReference>
<evidence type="ECO:0000256" key="3">
    <source>
        <dbReference type="ARBA" id="ARBA00022679"/>
    </source>
</evidence>
<dbReference type="Pfam" id="PF00155">
    <property type="entry name" value="Aminotran_1_2"/>
    <property type="match status" value="1"/>
</dbReference>
<accession>A0A0H2X390</accession>
<keyword evidence="7" id="KW-1185">Reference proteome</keyword>